<dbReference type="Gene3D" id="2.30.130.10">
    <property type="entry name" value="PUA domain"/>
    <property type="match status" value="1"/>
</dbReference>
<dbReference type="InterPro" id="IPR017896">
    <property type="entry name" value="4Fe4S_Fe-S-bd"/>
</dbReference>
<dbReference type="Pfam" id="PF13237">
    <property type="entry name" value="Fer4_10"/>
    <property type="match status" value="1"/>
</dbReference>
<evidence type="ECO:0000256" key="1">
    <source>
        <dbReference type="SAM" id="Phobius"/>
    </source>
</evidence>
<accession>A0ABY6HSF7</accession>
<keyword evidence="1" id="KW-0472">Membrane</keyword>
<name>A0ABY6HSF7_9ARCH</name>
<dbReference type="InterPro" id="IPR002478">
    <property type="entry name" value="PUA"/>
</dbReference>
<dbReference type="InterPro" id="IPR002500">
    <property type="entry name" value="PAPS_reduct_dom"/>
</dbReference>
<dbReference type="EMBL" id="CP104013">
    <property type="protein sequence ID" value="UYP46355.1"/>
    <property type="molecule type" value="Genomic_DNA"/>
</dbReference>
<dbReference type="InterPro" id="IPR017900">
    <property type="entry name" value="4Fe4S_Fe_S_CS"/>
</dbReference>
<keyword evidence="4" id="KW-1185">Reference proteome</keyword>
<protein>
    <recommendedName>
        <fullName evidence="2">4Fe-4S ferredoxin-type domain-containing protein</fullName>
    </recommendedName>
</protein>
<dbReference type="Pfam" id="PF01472">
    <property type="entry name" value="PUA"/>
    <property type="match status" value="1"/>
</dbReference>
<dbReference type="SUPFAM" id="SSF88697">
    <property type="entry name" value="PUA domain-like"/>
    <property type="match status" value="1"/>
</dbReference>
<dbReference type="InterPro" id="IPR014729">
    <property type="entry name" value="Rossmann-like_a/b/a_fold"/>
</dbReference>
<dbReference type="PROSITE" id="PS51379">
    <property type="entry name" value="4FE4S_FER_2"/>
    <property type="match status" value="2"/>
</dbReference>
<sequence length="734" mass="83104">MGSRNNSARPNYPRKKRKGRMKIPYLGKVSLFWCSKCNLPLLDHHACGLCGNQGIKVKISPPGDVRPAFWKDYAILQETVNRQYGKGVGSALFSENQIVLLSRIGGLDRTDEVVLNGVVIGLLIFNIVTQMFEFQPRVAGGDLIFFLQTKLCIPKTQQIWVKEDALPFIQTGKSILAPGVSFVSPSIRKDDYVLIIKNDSVEIDKSMCVAIGIAREDSTLLKSMVKENYGSIAKNKAYKKNGSCFPYEFFHPFNNISPESVMKTEALIVNKDEFLEYIFQNLKKTHEANASGILREISKATSFISKTLNQISKPVAVAYSGGKDSLATLLLAWKVLGPNFKIFFANTGLELPEVEENIFQVAKALGMDDKLIIKDASDTFWKIVDSFGPPGRDYRYCCHSLKAQQITEIINTIYNGEKVLTFLGQRQYESLTRAQSKLVYVNSFIPLQIAATPIKTWNALLLWLFVLFDPVIHPDTLERIEVPSNPLYFEGHERLGCYLCPAANLASFNLLKSSHPQMYARWFSYLEDYAFKYKLPQEWISMGLWRFKRLSPQWKNIVEEHNIQLDYTGADPSMPLHLDITKGFSPCLQSGYSMKGKFSQPIDLNILNNILPAVTKDYEFDSDLNVISISSQFKKESYRLNLFPDGSFFLLVPNQQFSYGQFFKLITTSVLRAIYCNQCKTCISICPVKAIKLNDINIKIDTEKCTSCKNCVTHCPLFQMGKKLIDDLNMTDQG</sequence>
<feature type="domain" description="4Fe-4S ferredoxin-type" evidence="2">
    <location>
        <begin position="667"/>
        <end position="695"/>
    </location>
</feature>
<gene>
    <name evidence="3" type="ORF">NEF87_002640</name>
</gene>
<dbReference type="PANTHER" id="PTHR43196:SF2">
    <property type="entry name" value="PHOSPHOADENOSINE PHOSPHOSULFATE REDUCTASE"/>
    <property type="match status" value="1"/>
</dbReference>
<dbReference type="SUPFAM" id="SSF54862">
    <property type="entry name" value="4Fe-4S ferredoxins"/>
    <property type="match status" value="1"/>
</dbReference>
<dbReference type="Gene3D" id="3.40.50.620">
    <property type="entry name" value="HUPs"/>
    <property type="match status" value="1"/>
</dbReference>
<evidence type="ECO:0000259" key="2">
    <source>
        <dbReference type="PROSITE" id="PS51379"/>
    </source>
</evidence>
<evidence type="ECO:0000313" key="4">
    <source>
        <dbReference type="Proteomes" id="UP001208689"/>
    </source>
</evidence>
<keyword evidence="1" id="KW-1133">Transmembrane helix</keyword>
<dbReference type="Gene3D" id="3.30.70.20">
    <property type="match status" value="1"/>
</dbReference>
<dbReference type="Proteomes" id="UP001208689">
    <property type="component" value="Chromosome"/>
</dbReference>
<dbReference type="InterPro" id="IPR050128">
    <property type="entry name" value="Sulfate_adenylyltrnsfr_sub2"/>
</dbReference>
<evidence type="ECO:0000313" key="3">
    <source>
        <dbReference type="EMBL" id="UYP46355.1"/>
    </source>
</evidence>
<dbReference type="PANTHER" id="PTHR43196">
    <property type="entry name" value="SULFATE ADENYLYLTRANSFERASE SUBUNIT 2"/>
    <property type="match status" value="1"/>
</dbReference>
<dbReference type="InterPro" id="IPR015947">
    <property type="entry name" value="PUA-like_sf"/>
</dbReference>
<feature type="domain" description="4Fe-4S ferredoxin-type" evidence="2">
    <location>
        <begin position="696"/>
        <end position="723"/>
    </location>
</feature>
<dbReference type="InterPro" id="IPR036974">
    <property type="entry name" value="PUA_sf"/>
</dbReference>
<organism evidence="3 4">
    <name type="scientific">Candidatus Lokiarchaeum ossiferum</name>
    <dbReference type="NCBI Taxonomy" id="2951803"/>
    <lineage>
        <taxon>Archaea</taxon>
        <taxon>Promethearchaeati</taxon>
        <taxon>Promethearchaeota</taxon>
        <taxon>Promethearchaeia</taxon>
        <taxon>Promethearchaeales</taxon>
        <taxon>Promethearchaeaceae</taxon>
        <taxon>Candidatus Lokiarchaeum</taxon>
    </lineage>
</organism>
<proteinExistence type="predicted"/>
<dbReference type="Pfam" id="PF01507">
    <property type="entry name" value="PAPS_reduct"/>
    <property type="match status" value="1"/>
</dbReference>
<dbReference type="CDD" id="cd23947">
    <property type="entry name" value="PAPS_reductase-like_YbdN"/>
    <property type="match status" value="1"/>
</dbReference>
<dbReference type="SUPFAM" id="SSF52402">
    <property type="entry name" value="Adenine nucleotide alpha hydrolases-like"/>
    <property type="match status" value="1"/>
</dbReference>
<feature type="transmembrane region" description="Helical" evidence="1">
    <location>
        <begin position="113"/>
        <end position="132"/>
    </location>
</feature>
<keyword evidence="1" id="KW-0812">Transmembrane</keyword>
<dbReference type="PROSITE" id="PS00198">
    <property type="entry name" value="4FE4S_FER_1"/>
    <property type="match status" value="1"/>
</dbReference>
<reference evidence="3" key="1">
    <citation type="submission" date="2022-09" db="EMBL/GenBank/DDBJ databases">
        <title>Actin cytoskeleton and complex cell architecture in an #Asgard archaeon.</title>
        <authorList>
            <person name="Ponce Toledo R.I."/>
            <person name="Schleper C."/>
            <person name="Rodrigues Oliveira T."/>
            <person name="Wollweber F."/>
            <person name="Xu J."/>
            <person name="Rittmann S."/>
            <person name="Klingl A."/>
            <person name="Pilhofer M."/>
        </authorList>
    </citation>
    <scope>NUCLEOTIDE SEQUENCE</scope>
    <source>
        <strain evidence="3">B-35</strain>
    </source>
</reference>
<dbReference type="PROSITE" id="PS50890">
    <property type="entry name" value="PUA"/>
    <property type="match status" value="1"/>
</dbReference>